<evidence type="ECO:0000313" key="1">
    <source>
        <dbReference type="EMBL" id="MDT0112571.1"/>
    </source>
</evidence>
<protein>
    <submittedName>
        <fullName evidence="1">Uncharacterized protein</fullName>
    </submittedName>
</protein>
<keyword evidence="2" id="KW-1185">Reference proteome</keyword>
<accession>A0ABU2IIS5</accession>
<proteinExistence type="predicted"/>
<name>A0ABU2IIS5_9LIST</name>
<sequence>MEIVLNRLEAKTYYFNNEDIYNILTKYYASFVPYGCSIHLDGEKGVIRDSYERDSCSLEKYEMLEALNTFLPKLERIVENDKKRGF</sequence>
<reference evidence="1 2" key="1">
    <citation type="submission" date="2023-05" db="EMBL/GenBank/DDBJ databases">
        <title>A Combination of Whole Genome Sequencing and Metagenomics Reveals Diversity of Listeria spp. in Soil Collected from the Nantahala National Forest.</title>
        <authorList>
            <person name="Wang J."/>
            <person name="Schamp C.N."/>
            <person name="Hudson L.K."/>
            <person name="Chaggar H.K."/>
            <person name="Bryan D.W."/>
            <person name="Radosevich M."/>
            <person name="Denes T.G."/>
        </authorList>
    </citation>
    <scope>NUCLEOTIDE SEQUENCE [LARGE SCALE GENOMIC DNA]</scope>
    <source>
        <strain evidence="1 2">UTK S2-0002</strain>
    </source>
</reference>
<dbReference type="Proteomes" id="UP001252688">
    <property type="component" value="Unassembled WGS sequence"/>
</dbReference>
<organism evidence="1 2">
    <name type="scientific">Listeria cossartiae subsp. cayugensis</name>
    <dbReference type="NCBI Taxonomy" id="2713505"/>
    <lineage>
        <taxon>Bacteria</taxon>
        <taxon>Bacillati</taxon>
        <taxon>Bacillota</taxon>
        <taxon>Bacilli</taxon>
        <taxon>Bacillales</taxon>
        <taxon>Listeriaceae</taxon>
        <taxon>Listeria</taxon>
        <taxon>Listeria cossartiae</taxon>
    </lineage>
</organism>
<dbReference type="RefSeq" id="WP_311177961.1">
    <property type="nucleotide sequence ID" value="NZ_JASAZZ010000001.1"/>
</dbReference>
<evidence type="ECO:0000313" key="2">
    <source>
        <dbReference type="Proteomes" id="UP001252688"/>
    </source>
</evidence>
<dbReference type="EMBL" id="JASBAM010000001">
    <property type="protein sequence ID" value="MDT0112571.1"/>
    <property type="molecule type" value="Genomic_DNA"/>
</dbReference>
<gene>
    <name evidence="1" type="ORF">QJV37_00345</name>
</gene>
<comment type="caution">
    <text evidence="1">The sequence shown here is derived from an EMBL/GenBank/DDBJ whole genome shotgun (WGS) entry which is preliminary data.</text>
</comment>